<dbReference type="InterPro" id="IPR029060">
    <property type="entry name" value="PIN-like_dom_sf"/>
</dbReference>
<dbReference type="PANTHER" id="PTHR39664:SF2">
    <property type="entry name" value="NUCLEIC ACID-BINDING PROTEIN, CONTAINING PIN DOMAIN-RELATED"/>
    <property type="match status" value="1"/>
</dbReference>
<evidence type="ECO:0000259" key="1">
    <source>
        <dbReference type="Pfam" id="PF01850"/>
    </source>
</evidence>
<dbReference type="InterPro" id="IPR002716">
    <property type="entry name" value="PIN_dom"/>
</dbReference>
<name>A0A7K1REK2_AGRVI</name>
<organism evidence="2 3">
    <name type="scientific">Agrobacterium vitis</name>
    <name type="common">Rhizobium vitis</name>
    <dbReference type="NCBI Taxonomy" id="373"/>
    <lineage>
        <taxon>Bacteria</taxon>
        <taxon>Pseudomonadati</taxon>
        <taxon>Pseudomonadota</taxon>
        <taxon>Alphaproteobacteria</taxon>
        <taxon>Hyphomicrobiales</taxon>
        <taxon>Rhizobiaceae</taxon>
        <taxon>Rhizobium/Agrobacterium group</taxon>
        <taxon>Agrobacterium</taxon>
    </lineage>
</organism>
<dbReference type="CDD" id="cd18683">
    <property type="entry name" value="PIN_VapC-like"/>
    <property type="match status" value="1"/>
</dbReference>
<proteinExistence type="predicted"/>
<comment type="caution">
    <text evidence="2">The sequence shown here is derived from an EMBL/GenBank/DDBJ whole genome shotgun (WGS) entry which is preliminary data.</text>
</comment>
<evidence type="ECO:0000313" key="3">
    <source>
        <dbReference type="Proteomes" id="UP000440716"/>
    </source>
</evidence>
<dbReference type="SUPFAM" id="SSF88723">
    <property type="entry name" value="PIN domain-like"/>
    <property type="match status" value="1"/>
</dbReference>
<evidence type="ECO:0000313" key="2">
    <source>
        <dbReference type="EMBL" id="MVA56425.1"/>
    </source>
</evidence>
<dbReference type="Gene3D" id="3.40.50.1010">
    <property type="entry name" value="5'-nuclease"/>
    <property type="match status" value="1"/>
</dbReference>
<feature type="domain" description="PIN" evidence="1">
    <location>
        <begin position="20"/>
        <end position="139"/>
    </location>
</feature>
<dbReference type="Proteomes" id="UP000440716">
    <property type="component" value="Unassembled WGS sequence"/>
</dbReference>
<accession>A0A7K1REK2</accession>
<gene>
    <name evidence="2" type="ORF">GOZ88_09900</name>
</gene>
<protein>
    <submittedName>
        <fullName evidence="2">PIN domain-containing protein</fullName>
    </submittedName>
</protein>
<dbReference type="AlphaFoldDB" id="A0A7K1REK2"/>
<dbReference type="Pfam" id="PF01850">
    <property type="entry name" value="PIN"/>
    <property type="match status" value="1"/>
</dbReference>
<reference evidence="2 3" key="1">
    <citation type="submission" date="2019-12" db="EMBL/GenBank/DDBJ databases">
        <title>Whole-genome sequencing of Allorhizobium vitis.</title>
        <authorList>
            <person name="Gan H.M."/>
            <person name="Szegedi E."/>
            <person name="Burr T."/>
            <person name="Savka M.A."/>
        </authorList>
    </citation>
    <scope>NUCLEOTIDE SEQUENCE [LARGE SCALE GENOMIC DNA]</scope>
    <source>
        <strain evidence="2 3">CG415</strain>
    </source>
</reference>
<dbReference type="PANTHER" id="PTHR39664">
    <property type="match status" value="1"/>
</dbReference>
<dbReference type="EMBL" id="WPHU01000003">
    <property type="protein sequence ID" value="MVA56425.1"/>
    <property type="molecule type" value="Genomic_DNA"/>
</dbReference>
<sequence>MRPSVKRSQKTTGELRVIGIDTNVLLRFLLADDPEQFEAAKNFISKRSMDDPAFVSLVVVAEMAWVLKRSYRFTNKDVTKVLRQLLPSEQFLFEDEDRLDAMIEDEMARNDDLSDQIIAYIAGRHGASHTVTFDQKAAKAISGMELLT</sequence>